<protein>
    <submittedName>
        <fullName evidence="2">Uncharacterized protein</fullName>
    </submittedName>
</protein>
<evidence type="ECO:0000256" key="1">
    <source>
        <dbReference type="SAM" id="Phobius"/>
    </source>
</evidence>
<keyword evidence="3" id="KW-1185">Reference proteome</keyword>
<name>A0A0B0P3C1_GOSAR</name>
<dbReference type="EMBL" id="KN413428">
    <property type="protein sequence ID" value="KHG19565.1"/>
    <property type="molecule type" value="Genomic_DNA"/>
</dbReference>
<gene>
    <name evidence="2" type="ORF">F383_26203</name>
</gene>
<dbReference type="Proteomes" id="UP000032142">
    <property type="component" value="Unassembled WGS sequence"/>
</dbReference>
<evidence type="ECO:0000313" key="2">
    <source>
        <dbReference type="EMBL" id="KHG19565.1"/>
    </source>
</evidence>
<reference evidence="3" key="1">
    <citation type="submission" date="2014-09" db="EMBL/GenBank/DDBJ databases">
        <authorList>
            <person name="Mudge J."/>
            <person name="Ramaraj T."/>
            <person name="Lindquist I.E."/>
            <person name="Bharti A.K."/>
            <person name="Sundararajan A."/>
            <person name="Cameron C.T."/>
            <person name="Woodward J.E."/>
            <person name="May G.D."/>
            <person name="Brubaker C."/>
            <person name="Broadhvest J."/>
            <person name="Wilkins T.A."/>
        </authorList>
    </citation>
    <scope>NUCLEOTIDE SEQUENCE</scope>
    <source>
        <strain evidence="3">cv. AKA8401</strain>
    </source>
</reference>
<organism evidence="2 3">
    <name type="scientific">Gossypium arboreum</name>
    <name type="common">Tree cotton</name>
    <name type="synonym">Gossypium nanking</name>
    <dbReference type="NCBI Taxonomy" id="29729"/>
    <lineage>
        <taxon>Eukaryota</taxon>
        <taxon>Viridiplantae</taxon>
        <taxon>Streptophyta</taxon>
        <taxon>Embryophyta</taxon>
        <taxon>Tracheophyta</taxon>
        <taxon>Spermatophyta</taxon>
        <taxon>Magnoliopsida</taxon>
        <taxon>eudicotyledons</taxon>
        <taxon>Gunneridae</taxon>
        <taxon>Pentapetalae</taxon>
        <taxon>rosids</taxon>
        <taxon>malvids</taxon>
        <taxon>Malvales</taxon>
        <taxon>Malvaceae</taxon>
        <taxon>Malvoideae</taxon>
        <taxon>Gossypium</taxon>
    </lineage>
</organism>
<feature type="transmembrane region" description="Helical" evidence="1">
    <location>
        <begin position="23"/>
        <end position="43"/>
    </location>
</feature>
<keyword evidence="1" id="KW-0812">Transmembrane</keyword>
<accession>A0A0B0P3C1</accession>
<proteinExistence type="predicted"/>
<keyword evidence="1" id="KW-0472">Membrane</keyword>
<sequence>MKVSSNYIYFMAKYYLKPHSSYIAYYLILITPTITYTYTYLLFSKIVYISNVPESDTHLI</sequence>
<evidence type="ECO:0000313" key="3">
    <source>
        <dbReference type="Proteomes" id="UP000032142"/>
    </source>
</evidence>
<dbReference type="AlphaFoldDB" id="A0A0B0P3C1"/>
<keyword evidence="1" id="KW-1133">Transmembrane helix</keyword>